<keyword evidence="2" id="KW-1185">Reference proteome</keyword>
<dbReference type="AlphaFoldDB" id="A0AAN7HFN5"/>
<accession>A0AAN7HFN5</accession>
<dbReference type="Proteomes" id="UP001303647">
    <property type="component" value="Unassembled WGS sequence"/>
</dbReference>
<name>A0AAN7HFN5_9PEZI</name>
<proteinExistence type="predicted"/>
<comment type="caution">
    <text evidence="1">The sequence shown here is derived from an EMBL/GenBank/DDBJ whole genome shotgun (WGS) entry which is preliminary data.</text>
</comment>
<reference evidence="1" key="2">
    <citation type="submission" date="2023-05" db="EMBL/GenBank/DDBJ databases">
        <authorList>
            <consortium name="Lawrence Berkeley National Laboratory"/>
            <person name="Steindorff A."/>
            <person name="Hensen N."/>
            <person name="Bonometti L."/>
            <person name="Westerberg I."/>
            <person name="Brannstrom I.O."/>
            <person name="Guillou S."/>
            <person name="Cros-Aarteil S."/>
            <person name="Calhoun S."/>
            <person name="Haridas S."/>
            <person name="Kuo A."/>
            <person name="Mondo S."/>
            <person name="Pangilinan J."/>
            <person name="Riley R."/>
            <person name="Labutti K."/>
            <person name="Andreopoulos B."/>
            <person name="Lipzen A."/>
            <person name="Chen C."/>
            <person name="Yanf M."/>
            <person name="Daum C."/>
            <person name="Ng V."/>
            <person name="Clum A."/>
            <person name="Ohm R."/>
            <person name="Martin F."/>
            <person name="Silar P."/>
            <person name="Natvig D."/>
            <person name="Lalanne C."/>
            <person name="Gautier V."/>
            <person name="Ament-Velasquez S.L."/>
            <person name="Kruys A."/>
            <person name="Hutchinson M.I."/>
            <person name="Powell A.J."/>
            <person name="Barry K."/>
            <person name="Miller A.N."/>
            <person name="Grigoriev I.V."/>
            <person name="Debuchy R."/>
            <person name="Gladieux P."/>
            <person name="Thoren M.H."/>
            <person name="Johannesson H."/>
        </authorList>
    </citation>
    <scope>NUCLEOTIDE SEQUENCE</scope>
    <source>
        <strain evidence="1">CBS 359.72</strain>
    </source>
</reference>
<dbReference type="InterPro" id="IPR009057">
    <property type="entry name" value="Homeodomain-like_sf"/>
</dbReference>
<dbReference type="EMBL" id="MU857645">
    <property type="protein sequence ID" value="KAK4247921.1"/>
    <property type="molecule type" value="Genomic_DNA"/>
</dbReference>
<gene>
    <name evidence="1" type="ORF">C7999DRAFT_14101</name>
</gene>
<evidence type="ECO:0000313" key="2">
    <source>
        <dbReference type="Proteomes" id="UP001303647"/>
    </source>
</evidence>
<protein>
    <submittedName>
        <fullName evidence="1">Uncharacterized protein</fullName>
    </submittedName>
</protein>
<reference evidence="1" key="1">
    <citation type="journal article" date="2023" name="Mol. Phylogenet. Evol.">
        <title>Genome-scale phylogeny and comparative genomics of the fungal order Sordariales.</title>
        <authorList>
            <person name="Hensen N."/>
            <person name="Bonometti L."/>
            <person name="Westerberg I."/>
            <person name="Brannstrom I.O."/>
            <person name="Guillou S."/>
            <person name="Cros-Aarteil S."/>
            <person name="Calhoun S."/>
            <person name="Haridas S."/>
            <person name="Kuo A."/>
            <person name="Mondo S."/>
            <person name="Pangilinan J."/>
            <person name="Riley R."/>
            <person name="LaButti K."/>
            <person name="Andreopoulos B."/>
            <person name="Lipzen A."/>
            <person name="Chen C."/>
            <person name="Yan M."/>
            <person name="Daum C."/>
            <person name="Ng V."/>
            <person name="Clum A."/>
            <person name="Steindorff A."/>
            <person name="Ohm R.A."/>
            <person name="Martin F."/>
            <person name="Silar P."/>
            <person name="Natvig D.O."/>
            <person name="Lalanne C."/>
            <person name="Gautier V."/>
            <person name="Ament-Velasquez S.L."/>
            <person name="Kruys A."/>
            <person name="Hutchinson M.I."/>
            <person name="Powell A.J."/>
            <person name="Barry K."/>
            <person name="Miller A.N."/>
            <person name="Grigoriev I.V."/>
            <person name="Debuchy R."/>
            <person name="Gladieux P."/>
            <person name="Hiltunen Thoren M."/>
            <person name="Johannesson H."/>
        </authorList>
    </citation>
    <scope>NUCLEOTIDE SEQUENCE</scope>
    <source>
        <strain evidence="1">CBS 359.72</strain>
    </source>
</reference>
<evidence type="ECO:0000313" key="1">
    <source>
        <dbReference type="EMBL" id="KAK4247921.1"/>
    </source>
</evidence>
<organism evidence="1 2">
    <name type="scientific">Corynascus novoguineensis</name>
    <dbReference type="NCBI Taxonomy" id="1126955"/>
    <lineage>
        <taxon>Eukaryota</taxon>
        <taxon>Fungi</taxon>
        <taxon>Dikarya</taxon>
        <taxon>Ascomycota</taxon>
        <taxon>Pezizomycotina</taxon>
        <taxon>Sordariomycetes</taxon>
        <taxon>Sordariomycetidae</taxon>
        <taxon>Sordariales</taxon>
        <taxon>Chaetomiaceae</taxon>
        <taxon>Corynascus</taxon>
    </lineage>
</organism>
<sequence length="107" mass="11576">MALNLTDLGRILTAGRKKNEELSPVARAAICGAVAGGASQRTVAAAFGVSHVVVAKTVQRFATTTSFDSKPRSGRPQALTRQDERYIVQSAKRSARLTREQFFNILD</sequence>
<dbReference type="SUPFAM" id="SSF46689">
    <property type="entry name" value="Homeodomain-like"/>
    <property type="match status" value="1"/>
</dbReference>